<feature type="domain" description="Gram-positive cocci surface proteins LPxTG" evidence="6">
    <location>
        <begin position="51"/>
        <end position="90"/>
    </location>
</feature>
<keyword evidence="1" id="KW-0134">Cell wall</keyword>
<evidence type="ECO:0000313" key="7">
    <source>
        <dbReference type="EMBL" id="OTP24859.1"/>
    </source>
</evidence>
<dbReference type="RefSeq" id="WP_086335543.1">
    <property type="nucleotide sequence ID" value="NZ_NGMS01000004.1"/>
</dbReference>
<evidence type="ECO:0000256" key="2">
    <source>
        <dbReference type="ARBA" id="ARBA00022525"/>
    </source>
</evidence>
<sequence>MRQFILVIMFVGMFFLYTVENVQALEDSQTSEATIRFYFDSEQAPGGNGNLPQTGSDSSSLYLIGSGMILLATIGSYIVYKKRDRKEFNQ</sequence>
<gene>
    <name evidence="7" type="ORF">A5802_003014</name>
</gene>
<evidence type="ECO:0000259" key="6">
    <source>
        <dbReference type="PROSITE" id="PS50847"/>
    </source>
</evidence>
<keyword evidence="2" id="KW-0964">Secreted</keyword>
<dbReference type="InterPro" id="IPR019931">
    <property type="entry name" value="LPXTG_anchor"/>
</dbReference>
<dbReference type="NCBIfam" id="TIGR01167">
    <property type="entry name" value="LPXTG_anchor"/>
    <property type="match status" value="1"/>
</dbReference>
<keyword evidence="3" id="KW-0732">Signal</keyword>
<evidence type="ECO:0000313" key="8">
    <source>
        <dbReference type="Proteomes" id="UP000195024"/>
    </source>
</evidence>
<evidence type="ECO:0000256" key="3">
    <source>
        <dbReference type="ARBA" id="ARBA00022729"/>
    </source>
</evidence>
<evidence type="ECO:0000256" key="5">
    <source>
        <dbReference type="SAM" id="Phobius"/>
    </source>
</evidence>
<dbReference type="AlphaFoldDB" id="A0A242KUN5"/>
<keyword evidence="5" id="KW-0812">Transmembrane</keyword>
<comment type="caution">
    <text evidence="7">The sequence shown here is derived from an EMBL/GenBank/DDBJ whole genome shotgun (WGS) entry which is preliminary data.</text>
</comment>
<evidence type="ECO:0000256" key="4">
    <source>
        <dbReference type="ARBA" id="ARBA00023088"/>
    </source>
</evidence>
<feature type="transmembrane region" description="Helical" evidence="5">
    <location>
        <begin position="61"/>
        <end position="80"/>
    </location>
</feature>
<reference evidence="7 8" key="1">
    <citation type="submission" date="2017-05" db="EMBL/GenBank/DDBJ databases">
        <title>The Genome Sequence of Enterococcus mundtii 6B1_DIV0119.</title>
        <authorList>
            <consortium name="The Broad Institute Genomics Platform"/>
            <consortium name="The Broad Institute Genomic Center for Infectious Diseases"/>
            <person name="Earl A."/>
            <person name="Manson A."/>
            <person name="Schwartman J."/>
            <person name="Gilmore M."/>
            <person name="Abouelleil A."/>
            <person name="Cao P."/>
            <person name="Chapman S."/>
            <person name="Cusick C."/>
            <person name="Shea T."/>
            <person name="Young S."/>
            <person name="Neafsey D."/>
            <person name="Nusbaum C."/>
            <person name="Birren B."/>
        </authorList>
    </citation>
    <scope>NUCLEOTIDE SEQUENCE [LARGE SCALE GENOMIC DNA]</scope>
    <source>
        <strain evidence="7 8">6B1_DIV0119</strain>
    </source>
</reference>
<organism evidence="7 8">
    <name type="scientific">Enterococcus mundtii</name>
    <dbReference type="NCBI Taxonomy" id="53346"/>
    <lineage>
        <taxon>Bacteria</taxon>
        <taxon>Bacillati</taxon>
        <taxon>Bacillota</taxon>
        <taxon>Bacilli</taxon>
        <taxon>Lactobacillales</taxon>
        <taxon>Enterococcaceae</taxon>
        <taxon>Enterococcus</taxon>
    </lineage>
</organism>
<protein>
    <recommendedName>
        <fullName evidence="6">Gram-positive cocci surface proteins LPxTG domain-containing protein</fullName>
    </recommendedName>
</protein>
<name>A0A242KUN5_ENTMU</name>
<dbReference type="EMBL" id="NGMS01000004">
    <property type="protein sequence ID" value="OTP24859.1"/>
    <property type="molecule type" value="Genomic_DNA"/>
</dbReference>
<evidence type="ECO:0000256" key="1">
    <source>
        <dbReference type="ARBA" id="ARBA00022512"/>
    </source>
</evidence>
<dbReference type="Proteomes" id="UP000195024">
    <property type="component" value="Unassembled WGS sequence"/>
</dbReference>
<proteinExistence type="predicted"/>
<dbReference type="PROSITE" id="PS50847">
    <property type="entry name" value="GRAM_POS_ANCHORING"/>
    <property type="match status" value="1"/>
</dbReference>
<keyword evidence="5" id="KW-1133">Transmembrane helix</keyword>
<accession>A0A242KUN5</accession>
<keyword evidence="5" id="KW-0472">Membrane</keyword>
<dbReference type="Pfam" id="PF00746">
    <property type="entry name" value="Gram_pos_anchor"/>
    <property type="match status" value="1"/>
</dbReference>
<keyword evidence="4" id="KW-0572">Peptidoglycan-anchor</keyword>